<dbReference type="GO" id="GO:0004326">
    <property type="term" value="F:tetrahydrofolylpolyglutamate synthase activity"/>
    <property type="evidence" value="ECO:0007669"/>
    <property type="project" value="UniProtKB-EC"/>
</dbReference>
<evidence type="ECO:0000256" key="11">
    <source>
        <dbReference type="ARBA" id="ARBA00022741"/>
    </source>
</evidence>
<evidence type="ECO:0000256" key="18">
    <source>
        <dbReference type="ARBA" id="ARBA00047493"/>
    </source>
</evidence>
<comment type="pathway">
    <text evidence="4">Cofactor biosynthesis; tetrahydrofolylpolyglutamate biosynthesis.</text>
</comment>
<evidence type="ECO:0000259" key="23">
    <source>
        <dbReference type="Pfam" id="PF08245"/>
    </source>
</evidence>
<dbReference type="PANTHER" id="PTHR11136">
    <property type="entry name" value="FOLYLPOLYGLUTAMATE SYNTHASE-RELATED"/>
    <property type="match status" value="1"/>
</dbReference>
<dbReference type="PANTHER" id="PTHR11136:SF0">
    <property type="entry name" value="DIHYDROFOLATE SYNTHETASE-RELATED"/>
    <property type="match status" value="1"/>
</dbReference>
<evidence type="ECO:0000256" key="21">
    <source>
        <dbReference type="ARBA" id="ARBA00049161"/>
    </source>
</evidence>
<dbReference type="EMBL" id="CP070608">
    <property type="protein sequence ID" value="QSE99409.1"/>
    <property type="molecule type" value="Genomic_DNA"/>
</dbReference>
<comment type="catalytic activity">
    <reaction evidence="18">
        <text>(6S)-5,6,7,8-tetrahydrofolyl-(gamma-L-Glu)(n) + L-glutamate + ATP = (6S)-5,6,7,8-tetrahydrofolyl-(gamma-L-Glu)(n+1) + ADP + phosphate + H(+)</text>
        <dbReference type="Rhea" id="RHEA:10580"/>
        <dbReference type="Rhea" id="RHEA-COMP:14738"/>
        <dbReference type="Rhea" id="RHEA-COMP:14740"/>
        <dbReference type="ChEBI" id="CHEBI:15378"/>
        <dbReference type="ChEBI" id="CHEBI:29985"/>
        <dbReference type="ChEBI" id="CHEBI:30616"/>
        <dbReference type="ChEBI" id="CHEBI:43474"/>
        <dbReference type="ChEBI" id="CHEBI:141005"/>
        <dbReference type="ChEBI" id="CHEBI:456216"/>
        <dbReference type="EC" id="6.3.2.17"/>
    </reaction>
</comment>
<evidence type="ECO:0000256" key="6">
    <source>
        <dbReference type="ARBA" id="ARBA00013023"/>
    </source>
</evidence>
<keyword evidence="11" id="KW-0547">Nucleotide-binding</keyword>
<dbReference type="InterPro" id="IPR018109">
    <property type="entry name" value="Folylpolyglutamate_synth_CS"/>
</dbReference>
<dbReference type="Proteomes" id="UP000662783">
    <property type="component" value="Chromosome"/>
</dbReference>
<keyword evidence="14" id="KW-0289">Folate biosynthesis</keyword>
<protein>
    <recommendedName>
        <fullName evidence="8">Dihydrofolate synthase/folylpolyglutamate synthase</fullName>
        <ecNumber evidence="6">6.3.2.12</ecNumber>
        <ecNumber evidence="7">6.3.2.17</ecNumber>
    </recommendedName>
    <alternativeName>
        <fullName evidence="17">Folylpoly-gamma-glutamate synthetase-dihydrofolate synthetase</fullName>
    </alternativeName>
    <alternativeName>
        <fullName evidence="15">Folylpolyglutamate synthetase</fullName>
    </alternativeName>
    <alternativeName>
        <fullName evidence="16">Tetrahydrofolylpolyglutamate synthase</fullName>
    </alternativeName>
</protein>
<feature type="domain" description="Mur ligase C-terminal" evidence="22">
    <location>
        <begin position="278"/>
        <end position="395"/>
    </location>
</feature>
<proteinExistence type="inferred from homology"/>
<evidence type="ECO:0000256" key="15">
    <source>
        <dbReference type="ARBA" id="ARBA00030048"/>
    </source>
</evidence>
<reference evidence="24" key="1">
    <citation type="submission" date="2021-02" db="EMBL/GenBank/DDBJ databases">
        <title>Fulvivirga sp. S481 isolated from sea water.</title>
        <authorList>
            <person name="Bae S.S."/>
            <person name="Baek K."/>
        </authorList>
    </citation>
    <scope>NUCLEOTIDE SEQUENCE</scope>
    <source>
        <strain evidence="24">S481</strain>
    </source>
</reference>
<dbReference type="PIRSF" id="PIRSF001563">
    <property type="entry name" value="Folylpolyglu_synth"/>
    <property type="match status" value="1"/>
</dbReference>
<dbReference type="NCBIfam" id="TIGR01499">
    <property type="entry name" value="folC"/>
    <property type="match status" value="1"/>
</dbReference>
<evidence type="ECO:0000256" key="20">
    <source>
        <dbReference type="ARBA" id="ARBA00049035"/>
    </source>
</evidence>
<dbReference type="EC" id="6.3.2.17" evidence="7"/>
<keyword evidence="10" id="KW-0479">Metal-binding</keyword>
<dbReference type="GO" id="GO:0008841">
    <property type="term" value="F:dihydrofolate synthase activity"/>
    <property type="evidence" value="ECO:0007669"/>
    <property type="project" value="UniProtKB-EC"/>
</dbReference>
<keyword evidence="13" id="KW-0460">Magnesium</keyword>
<evidence type="ECO:0000256" key="14">
    <source>
        <dbReference type="ARBA" id="ARBA00022909"/>
    </source>
</evidence>
<name>A0A974WK29_9BACT</name>
<dbReference type="GO" id="GO:0005737">
    <property type="term" value="C:cytoplasm"/>
    <property type="evidence" value="ECO:0007669"/>
    <property type="project" value="TreeGrafter"/>
</dbReference>
<evidence type="ECO:0000256" key="17">
    <source>
        <dbReference type="ARBA" id="ARBA00032510"/>
    </source>
</evidence>
<evidence type="ECO:0000259" key="22">
    <source>
        <dbReference type="Pfam" id="PF02875"/>
    </source>
</evidence>
<comment type="similarity">
    <text evidence="5">Belongs to the folylpolyglutamate synthase family.</text>
</comment>
<dbReference type="SUPFAM" id="SSF53244">
    <property type="entry name" value="MurD-like peptide ligases, peptide-binding domain"/>
    <property type="match status" value="1"/>
</dbReference>
<dbReference type="Gene3D" id="3.90.190.20">
    <property type="entry name" value="Mur ligase, C-terminal domain"/>
    <property type="match status" value="1"/>
</dbReference>
<evidence type="ECO:0000256" key="12">
    <source>
        <dbReference type="ARBA" id="ARBA00022840"/>
    </source>
</evidence>
<evidence type="ECO:0000256" key="8">
    <source>
        <dbReference type="ARBA" id="ARBA00019357"/>
    </source>
</evidence>
<dbReference type="Pfam" id="PF02875">
    <property type="entry name" value="Mur_ligase_C"/>
    <property type="match status" value="1"/>
</dbReference>
<dbReference type="InterPro" id="IPR036615">
    <property type="entry name" value="Mur_ligase_C_dom_sf"/>
</dbReference>
<organism evidence="24 25">
    <name type="scientific">Fulvivirga lutea</name>
    <dbReference type="NCBI Taxonomy" id="2810512"/>
    <lineage>
        <taxon>Bacteria</taxon>
        <taxon>Pseudomonadati</taxon>
        <taxon>Bacteroidota</taxon>
        <taxon>Cytophagia</taxon>
        <taxon>Cytophagales</taxon>
        <taxon>Fulvivirgaceae</taxon>
        <taxon>Fulvivirga</taxon>
    </lineage>
</organism>
<dbReference type="EC" id="6.3.2.12" evidence="6"/>
<accession>A0A974WK29</accession>
<evidence type="ECO:0000256" key="2">
    <source>
        <dbReference type="ARBA" id="ARBA00002714"/>
    </source>
</evidence>
<gene>
    <name evidence="24" type="ORF">JR347_14055</name>
</gene>
<sequence length="405" mass="44941">MFQRDGASAFKKDLTHTLRLCEFLGHPEHQFKSIHVAGTNGKGSTSHYLAAILQQAGYKTGLYTSPHLKSFTERIKINGEEIHKQAVVDFVDRIKPVINEIKPSFFEITVAMCFDYFAKEQVDIAVIEVGMGGRLDSTNVILPEVSVITNISMDHQQWLGDTIEAIAREKAGIIKKNRPVVITEKQPETVAVFSEIASVANSVITFAGDNYEFKNNVVLKEGKEWLTIDTTSLPKYQFRNLLGVFSAIDILNERGYSISNEAITSGVHKVFDLTNLKGRWQKLAEKPLMYCDVGHNEAGIIYILDQINSLQFEKLHIVLGMVNDKDVSKILSLLPKNATYYFCQANIPRAMAAEALAEKGNQFGLAGIVIKNVNEAVDAARSNANLNDLIFIGGSNFVVAELDNL</sequence>
<keyword evidence="12" id="KW-0067">ATP-binding</keyword>
<dbReference type="InterPro" id="IPR001645">
    <property type="entry name" value="Folylpolyglutamate_synth"/>
</dbReference>
<evidence type="ECO:0000313" key="24">
    <source>
        <dbReference type="EMBL" id="QSE99409.1"/>
    </source>
</evidence>
<dbReference type="Gene3D" id="3.40.1190.10">
    <property type="entry name" value="Mur-like, catalytic domain"/>
    <property type="match status" value="1"/>
</dbReference>
<dbReference type="KEGG" id="fuv:JR347_14055"/>
<evidence type="ECO:0000313" key="25">
    <source>
        <dbReference type="Proteomes" id="UP000662783"/>
    </source>
</evidence>
<comment type="pathway">
    <text evidence="3">Cofactor biosynthesis; tetrahydrofolate biosynthesis; 7,8-dihydrofolate from 2-amino-4-hydroxy-6-hydroxymethyl-7,8-dihydropteridine diphosphate and 4-aminobenzoate: step 2/2.</text>
</comment>
<dbReference type="Pfam" id="PF08245">
    <property type="entry name" value="Mur_ligase_M"/>
    <property type="match status" value="1"/>
</dbReference>
<evidence type="ECO:0000256" key="3">
    <source>
        <dbReference type="ARBA" id="ARBA00004799"/>
    </source>
</evidence>
<evidence type="ECO:0000256" key="19">
    <source>
        <dbReference type="ARBA" id="ARBA00047808"/>
    </source>
</evidence>
<dbReference type="GO" id="GO:0005524">
    <property type="term" value="F:ATP binding"/>
    <property type="evidence" value="ECO:0007669"/>
    <property type="project" value="UniProtKB-KW"/>
</dbReference>
<evidence type="ECO:0000256" key="5">
    <source>
        <dbReference type="ARBA" id="ARBA00008276"/>
    </source>
</evidence>
<keyword evidence="9" id="KW-0436">Ligase</keyword>
<keyword evidence="25" id="KW-1185">Reference proteome</keyword>
<evidence type="ECO:0000256" key="10">
    <source>
        <dbReference type="ARBA" id="ARBA00022723"/>
    </source>
</evidence>
<evidence type="ECO:0000256" key="1">
    <source>
        <dbReference type="ARBA" id="ARBA00001946"/>
    </source>
</evidence>
<evidence type="ECO:0000256" key="16">
    <source>
        <dbReference type="ARBA" id="ARBA00030592"/>
    </source>
</evidence>
<evidence type="ECO:0000256" key="7">
    <source>
        <dbReference type="ARBA" id="ARBA00013025"/>
    </source>
</evidence>
<dbReference type="InterPro" id="IPR004101">
    <property type="entry name" value="Mur_ligase_C"/>
</dbReference>
<evidence type="ECO:0000256" key="9">
    <source>
        <dbReference type="ARBA" id="ARBA00022598"/>
    </source>
</evidence>
<evidence type="ECO:0000256" key="13">
    <source>
        <dbReference type="ARBA" id="ARBA00022842"/>
    </source>
</evidence>
<evidence type="ECO:0000256" key="4">
    <source>
        <dbReference type="ARBA" id="ARBA00005150"/>
    </source>
</evidence>
<dbReference type="PROSITE" id="PS01012">
    <property type="entry name" value="FOLYLPOLYGLU_SYNT_2"/>
    <property type="match status" value="1"/>
</dbReference>
<comment type="catalytic activity">
    <reaction evidence="20">
        <text>(6R)-5,10-methylenetetrahydrofolyl-(gamma-L-Glu)(n) + L-glutamate + ATP = (6R)-5,10-methylenetetrahydrofolyl-(gamma-L-Glu)(n+1) + ADP + phosphate + H(+)</text>
        <dbReference type="Rhea" id="RHEA:51912"/>
        <dbReference type="Rhea" id="RHEA-COMP:13257"/>
        <dbReference type="Rhea" id="RHEA-COMP:13258"/>
        <dbReference type="ChEBI" id="CHEBI:15378"/>
        <dbReference type="ChEBI" id="CHEBI:29985"/>
        <dbReference type="ChEBI" id="CHEBI:30616"/>
        <dbReference type="ChEBI" id="CHEBI:43474"/>
        <dbReference type="ChEBI" id="CHEBI:136572"/>
        <dbReference type="ChEBI" id="CHEBI:456216"/>
        <dbReference type="EC" id="6.3.2.17"/>
    </reaction>
</comment>
<dbReference type="GO" id="GO:0046656">
    <property type="term" value="P:folic acid biosynthetic process"/>
    <property type="evidence" value="ECO:0007669"/>
    <property type="project" value="UniProtKB-KW"/>
</dbReference>
<comment type="catalytic activity">
    <reaction evidence="21">
        <text>7,8-dihydropteroate + L-glutamate + ATP = 7,8-dihydrofolate + ADP + phosphate + H(+)</text>
        <dbReference type="Rhea" id="RHEA:23584"/>
        <dbReference type="ChEBI" id="CHEBI:15378"/>
        <dbReference type="ChEBI" id="CHEBI:17839"/>
        <dbReference type="ChEBI" id="CHEBI:29985"/>
        <dbReference type="ChEBI" id="CHEBI:30616"/>
        <dbReference type="ChEBI" id="CHEBI:43474"/>
        <dbReference type="ChEBI" id="CHEBI:57451"/>
        <dbReference type="ChEBI" id="CHEBI:456216"/>
        <dbReference type="EC" id="6.3.2.12"/>
    </reaction>
</comment>
<dbReference type="InterPro" id="IPR013221">
    <property type="entry name" value="Mur_ligase_cen"/>
</dbReference>
<comment type="cofactor">
    <cofactor evidence="1">
        <name>Mg(2+)</name>
        <dbReference type="ChEBI" id="CHEBI:18420"/>
    </cofactor>
</comment>
<dbReference type="InterPro" id="IPR036565">
    <property type="entry name" value="Mur-like_cat_sf"/>
</dbReference>
<comment type="catalytic activity">
    <reaction evidence="19">
        <text>10-formyltetrahydrofolyl-(gamma-L-Glu)(n) + L-glutamate + ATP = 10-formyltetrahydrofolyl-(gamma-L-Glu)(n+1) + ADP + phosphate + H(+)</text>
        <dbReference type="Rhea" id="RHEA:51904"/>
        <dbReference type="Rhea" id="RHEA-COMP:13088"/>
        <dbReference type="Rhea" id="RHEA-COMP:14300"/>
        <dbReference type="ChEBI" id="CHEBI:15378"/>
        <dbReference type="ChEBI" id="CHEBI:29985"/>
        <dbReference type="ChEBI" id="CHEBI:30616"/>
        <dbReference type="ChEBI" id="CHEBI:43474"/>
        <dbReference type="ChEBI" id="CHEBI:134413"/>
        <dbReference type="ChEBI" id="CHEBI:456216"/>
        <dbReference type="EC" id="6.3.2.17"/>
    </reaction>
</comment>
<dbReference type="AlphaFoldDB" id="A0A974WK29"/>
<comment type="function">
    <text evidence="2">Functions in two distinct reactions of the de novo folate biosynthetic pathway. Catalyzes the addition of a glutamate residue to dihydropteroate (7,8-dihydropteroate or H2Pte) to form dihydrofolate (7,8-dihydrofolate monoglutamate or H2Pte-Glu). Also catalyzes successive additions of L-glutamate to tetrahydrofolate or 10-formyltetrahydrofolate or 5,10-methylenetetrahydrofolate, leading to folylpolyglutamate derivatives.</text>
</comment>
<feature type="domain" description="Mur ligase central" evidence="23">
    <location>
        <begin position="36"/>
        <end position="223"/>
    </location>
</feature>
<dbReference type="FunFam" id="3.40.1190.10:FF:000011">
    <property type="entry name" value="Folylpolyglutamate synthase/dihydrofolate synthase"/>
    <property type="match status" value="1"/>
</dbReference>
<dbReference type="SUPFAM" id="SSF53623">
    <property type="entry name" value="MurD-like peptide ligases, catalytic domain"/>
    <property type="match status" value="1"/>
</dbReference>
<dbReference type="GO" id="GO:0046872">
    <property type="term" value="F:metal ion binding"/>
    <property type="evidence" value="ECO:0007669"/>
    <property type="project" value="UniProtKB-KW"/>
</dbReference>